<evidence type="ECO:0000313" key="3">
    <source>
        <dbReference type="EMBL" id="MQM19375.1"/>
    </source>
</evidence>
<dbReference type="Pfam" id="PF07777">
    <property type="entry name" value="MFMR"/>
    <property type="match status" value="1"/>
</dbReference>
<comment type="caution">
    <text evidence="3">The sequence shown here is derived from an EMBL/GenBank/DDBJ whole genome shotgun (WGS) entry which is preliminary data.</text>
</comment>
<feature type="non-terminal residue" evidence="3">
    <location>
        <position position="1"/>
    </location>
</feature>
<name>A0A843XJV8_COLES</name>
<proteinExistence type="predicted"/>
<dbReference type="EMBL" id="NMUH01008870">
    <property type="protein sequence ID" value="MQM19375.1"/>
    <property type="molecule type" value="Genomic_DNA"/>
</dbReference>
<gene>
    <name evidence="3" type="ORF">Taro_052378</name>
</gene>
<reference evidence="3" key="1">
    <citation type="submission" date="2017-07" db="EMBL/GenBank/DDBJ databases">
        <title>Taro Niue Genome Assembly and Annotation.</title>
        <authorList>
            <person name="Atibalentja N."/>
            <person name="Keating K."/>
            <person name="Fields C.J."/>
        </authorList>
    </citation>
    <scope>NUCLEOTIDE SEQUENCE</scope>
    <source>
        <strain evidence="3">Niue_2</strain>
        <tissue evidence="3">Leaf</tissue>
    </source>
</reference>
<accession>A0A843XJV8</accession>
<evidence type="ECO:0000256" key="1">
    <source>
        <dbReference type="SAM" id="MobiDB-lite"/>
    </source>
</evidence>
<feature type="region of interest" description="Disordered" evidence="1">
    <location>
        <begin position="1"/>
        <end position="43"/>
    </location>
</feature>
<feature type="domain" description="G-box binding protein multifunctional mosaic region" evidence="2">
    <location>
        <begin position="116"/>
        <end position="161"/>
    </location>
</feature>
<dbReference type="Proteomes" id="UP000652761">
    <property type="component" value="Unassembled WGS sequence"/>
</dbReference>
<dbReference type="OrthoDB" id="10583806at2759"/>
<feature type="compositionally biased region" description="Gly residues" evidence="1">
    <location>
        <begin position="1"/>
        <end position="10"/>
    </location>
</feature>
<protein>
    <recommendedName>
        <fullName evidence="2">G-box binding protein multifunctional mosaic region domain-containing protein</fullName>
    </recommendedName>
</protein>
<keyword evidence="4" id="KW-1185">Reference proteome</keyword>
<evidence type="ECO:0000259" key="2">
    <source>
        <dbReference type="Pfam" id="PF07777"/>
    </source>
</evidence>
<organism evidence="3 4">
    <name type="scientific">Colocasia esculenta</name>
    <name type="common">Wild taro</name>
    <name type="synonym">Arum esculentum</name>
    <dbReference type="NCBI Taxonomy" id="4460"/>
    <lineage>
        <taxon>Eukaryota</taxon>
        <taxon>Viridiplantae</taxon>
        <taxon>Streptophyta</taxon>
        <taxon>Embryophyta</taxon>
        <taxon>Tracheophyta</taxon>
        <taxon>Spermatophyta</taxon>
        <taxon>Magnoliopsida</taxon>
        <taxon>Liliopsida</taxon>
        <taxon>Araceae</taxon>
        <taxon>Aroideae</taxon>
        <taxon>Colocasieae</taxon>
        <taxon>Colocasia</taxon>
    </lineage>
</organism>
<dbReference type="InterPro" id="IPR012900">
    <property type="entry name" value="MFMR"/>
</dbReference>
<evidence type="ECO:0000313" key="4">
    <source>
        <dbReference type="Proteomes" id="UP000652761"/>
    </source>
</evidence>
<feature type="compositionally biased region" description="Basic and acidic residues" evidence="1">
    <location>
        <begin position="12"/>
        <end position="27"/>
    </location>
</feature>
<dbReference type="AlphaFoldDB" id="A0A843XJV8"/>
<sequence length="199" mass="21600">MGRARGGGGENTAERRSREREEGEEGSRGAGKTKGEGEEEEEKRLEEFLGVFLRSAPVYATRRFNDTCESSPSKGKTLITSARFCCCRCCCCFVEPKCGLPPTGFLQGRSTPNGAPIVFPDWASFQAYYNSSGTAPIPSPAFYPSPVASSPQGHPYMWAPQVNWLGRGKGEEALPLPPFHFGKGGSHCAIAQFSIKYCT</sequence>